<keyword evidence="3" id="KW-1185">Reference proteome</keyword>
<protein>
    <submittedName>
        <fullName evidence="2">Uncharacterized protein</fullName>
    </submittedName>
</protein>
<comment type="caution">
    <text evidence="2">The sequence shown here is derived from an EMBL/GenBank/DDBJ whole genome shotgun (WGS) entry which is preliminary data.</text>
</comment>
<feature type="compositionally biased region" description="Low complexity" evidence="1">
    <location>
        <begin position="52"/>
        <end position="69"/>
    </location>
</feature>
<dbReference type="Proteomes" id="UP000309128">
    <property type="component" value="Unassembled WGS sequence"/>
</dbReference>
<reference evidence="2 3" key="1">
    <citation type="submission" date="2019-05" db="EMBL/GenBank/DDBJ databases">
        <title>Draft genome sequence of Nonomuraea turkmeniaca DSM 43926.</title>
        <authorList>
            <person name="Saricaoglu S."/>
            <person name="Isik K."/>
        </authorList>
    </citation>
    <scope>NUCLEOTIDE SEQUENCE [LARGE SCALE GENOMIC DNA]</scope>
    <source>
        <strain evidence="2 3">DSM 43926</strain>
    </source>
</reference>
<proteinExistence type="predicted"/>
<accession>A0A5S4FSC5</accession>
<feature type="region of interest" description="Disordered" evidence="1">
    <location>
        <begin position="52"/>
        <end position="88"/>
    </location>
</feature>
<evidence type="ECO:0000313" key="3">
    <source>
        <dbReference type="Proteomes" id="UP000309128"/>
    </source>
</evidence>
<feature type="region of interest" description="Disordered" evidence="1">
    <location>
        <begin position="1"/>
        <end position="20"/>
    </location>
</feature>
<evidence type="ECO:0000313" key="2">
    <source>
        <dbReference type="EMBL" id="TMR23578.1"/>
    </source>
</evidence>
<name>A0A5S4FSC5_9ACTN</name>
<sequence length="88" mass="8888">MSGNAGGDECRDFSWSGVPGSGRSTTVAAFMAPRSWLLAVAAEGVSAAVARTVPPSPSTSRTPAARASAGADDLATRRDGARIPARRS</sequence>
<gene>
    <name evidence="2" type="ORF">ETD86_07865</name>
</gene>
<dbReference type="AlphaFoldDB" id="A0A5S4FSC5"/>
<evidence type="ECO:0000256" key="1">
    <source>
        <dbReference type="SAM" id="MobiDB-lite"/>
    </source>
</evidence>
<dbReference type="EMBL" id="VCKY01000018">
    <property type="protein sequence ID" value="TMR23578.1"/>
    <property type="molecule type" value="Genomic_DNA"/>
</dbReference>
<organism evidence="2 3">
    <name type="scientific">Nonomuraea turkmeniaca</name>
    <dbReference type="NCBI Taxonomy" id="103838"/>
    <lineage>
        <taxon>Bacteria</taxon>
        <taxon>Bacillati</taxon>
        <taxon>Actinomycetota</taxon>
        <taxon>Actinomycetes</taxon>
        <taxon>Streptosporangiales</taxon>
        <taxon>Streptosporangiaceae</taxon>
        <taxon>Nonomuraea</taxon>
    </lineage>
</organism>